<accession>A0A9D2GR62</accession>
<proteinExistence type="predicted"/>
<feature type="transmembrane region" description="Helical" evidence="1">
    <location>
        <begin position="96"/>
        <end position="117"/>
    </location>
</feature>
<name>A0A9D2GR62_9BACT</name>
<dbReference type="AlphaFoldDB" id="A0A9D2GR62"/>
<reference evidence="2" key="1">
    <citation type="journal article" date="2021" name="PeerJ">
        <title>Extensive microbial diversity within the chicken gut microbiome revealed by metagenomics and culture.</title>
        <authorList>
            <person name="Gilroy R."/>
            <person name="Ravi A."/>
            <person name="Getino M."/>
            <person name="Pursley I."/>
            <person name="Horton D.L."/>
            <person name="Alikhan N.F."/>
            <person name="Baker D."/>
            <person name="Gharbi K."/>
            <person name="Hall N."/>
            <person name="Watson M."/>
            <person name="Adriaenssens E.M."/>
            <person name="Foster-Nyarko E."/>
            <person name="Jarju S."/>
            <person name="Secka A."/>
            <person name="Antonio M."/>
            <person name="Oren A."/>
            <person name="Chaudhuri R.R."/>
            <person name="La Ragione R."/>
            <person name="Hildebrand F."/>
            <person name="Pallen M.J."/>
        </authorList>
    </citation>
    <scope>NUCLEOTIDE SEQUENCE</scope>
    <source>
        <strain evidence="2">Gambia16-554</strain>
    </source>
</reference>
<keyword evidence="1" id="KW-0812">Transmembrane</keyword>
<gene>
    <name evidence="2" type="ORF">IAC04_05210</name>
</gene>
<keyword evidence="1" id="KW-0472">Membrane</keyword>
<feature type="transmembrane region" description="Helical" evidence="1">
    <location>
        <begin position="58"/>
        <end position="76"/>
    </location>
</feature>
<organism evidence="2 3">
    <name type="scientific">Candidatus Coprenecus stercoravium</name>
    <dbReference type="NCBI Taxonomy" id="2840735"/>
    <lineage>
        <taxon>Bacteria</taxon>
        <taxon>Pseudomonadati</taxon>
        <taxon>Bacteroidota</taxon>
        <taxon>Bacteroidia</taxon>
        <taxon>Bacteroidales</taxon>
        <taxon>Rikenellaceae</taxon>
        <taxon>Rikenellaceae incertae sedis</taxon>
        <taxon>Candidatus Coprenecus</taxon>
    </lineage>
</organism>
<protein>
    <submittedName>
        <fullName evidence="2">VanZ family protein</fullName>
    </submittedName>
</protein>
<evidence type="ECO:0000313" key="2">
    <source>
        <dbReference type="EMBL" id="HIZ85868.1"/>
    </source>
</evidence>
<sequence>MVLFFCFYKFSSTGLDLSNFFLGIRLDRYAHFIMFFPYPFITWLTCRYSSNNRFIKRHAIVITLLSGIAFACLTEVCQDQFFKSRQGDVYDFLADSVAIVIGTVIVSLAGTPAVNYFDRLIIKHSK</sequence>
<dbReference type="NCBIfam" id="NF037970">
    <property type="entry name" value="vanZ_1"/>
    <property type="match status" value="1"/>
</dbReference>
<feature type="transmembrane region" description="Helical" evidence="1">
    <location>
        <begin position="29"/>
        <end position="46"/>
    </location>
</feature>
<evidence type="ECO:0000256" key="1">
    <source>
        <dbReference type="SAM" id="Phobius"/>
    </source>
</evidence>
<dbReference type="Proteomes" id="UP000824115">
    <property type="component" value="Unassembled WGS sequence"/>
</dbReference>
<dbReference type="EMBL" id="DXAW01000093">
    <property type="protein sequence ID" value="HIZ85868.1"/>
    <property type="molecule type" value="Genomic_DNA"/>
</dbReference>
<keyword evidence="1" id="KW-1133">Transmembrane helix</keyword>
<evidence type="ECO:0000313" key="3">
    <source>
        <dbReference type="Proteomes" id="UP000824115"/>
    </source>
</evidence>
<reference evidence="2" key="2">
    <citation type="submission" date="2021-04" db="EMBL/GenBank/DDBJ databases">
        <authorList>
            <person name="Gilroy R."/>
        </authorList>
    </citation>
    <scope>NUCLEOTIDE SEQUENCE</scope>
    <source>
        <strain evidence="2">Gambia16-554</strain>
    </source>
</reference>
<comment type="caution">
    <text evidence="2">The sequence shown here is derived from an EMBL/GenBank/DDBJ whole genome shotgun (WGS) entry which is preliminary data.</text>
</comment>